<name>A0A8A3PHJ5_9HELO</name>
<accession>A0A8A3PHJ5</accession>
<proteinExistence type="predicted"/>
<keyword evidence="3" id="KW-1185">Reference proteome</keyword>
<gene>
    <name evidence="2" type="ORF">DSL72_007573</name>
</gene>
<dbReference type="EMBL" id="CP063409">
    <property type="protein sequence ID" value="QSZ34718.1"/>
    <property type="molecule type" value="Genomic_DNA"/>
</dbReference>
<organism evidence="2 3">
    <name type="scientific">Monilinia vaccinii-corymbosi</name>
    <dbReference type="NCBI Taxonomy" id="61207"/>
    <lineage>
        <taxon>Eukaryota</taxon>
        <taxon>Fungi</taxon>
        <taxon>Dikarya</taxon>
        <taxon>Ascomycota</taxon>
        <taxon>Pezizomycotina</taxon>
        <taxon>Leotiomycetes</taxon>
        <taxon>Helotiales</taxon>
        <taxon>Sclerotiniaceae</taxon>
        <taxon>Monilinia</taxon>
    </lineage>
</organism>
<dbReference type="AlphaFoldDB" id="A0A8A3PHJ5"/>
<feature type="region of interest" description="Disordered" evidence="1">
    <location>
        <begin position="25"/>
        <end position="45"/>
    </location>
</feature>
<reference evidence="2" key="1">
    <citation type="submission" date="2020-10" db="EMBL/GenBank/DDBJ databases">
        <title>Genome Sequence of Monilinia vaccinii-corymbosi Sheds Light on Mummy Berry Disease Infection of Blueberry and Mating Type.</title>
        <authorList>
            <person name="Yow A.G."/>
            <person name="Zhang Y."/>
            <person name="Bansal K."/>
            <person name="Eacker S.M."/>
            <person name="Sullivan S."/>
            <person name="Liachko I."/>
            <person name="Cubeta M.A."/>
            <person name="Rollins J.A."/>
            <person name="Ashrafi H."/>
        </authorList>
    </citation>
    <scope>NUCLEOTIDE SEQUENCE</scope>
    <source>
        <strain evidence="2">RL-1</strain>
    </source>
</reference>
<dbReference type="Proteomes" id="UP000672032">
    <property type="component" value="Chromosome 5"/>
</dbReference>
<feature type="region of interest" description="Disordered" evidence="1">
    <location>
        <begin position="161"/>
        <end position="187"/>
    </location>
</feature>
<evidence type="ECO:0000313" key="2">
    <source>
        <dbReference type="EMBL" id="QSZ34718.1"/>
    </source>
</evidence>
<evidence type="ECO:0000256" key="1">
    <source>
        <dbReference type="SAM" id="MobiDB-lite"/>
    </source>
</evidence>
<dbReference type="OrthoDB" id="3363286at2759"/>
<protein>
    <submittedName>
        <fullName evidence="2">Uncharacterized protein</fullName>
    </submittedName>
</protein>
<evidence type="ECO:0000313" key="3">
    <source>
        <dbReference type="Proteomes" id="UP000672032"/>
    </source>
</evidence>
<sequence length="406" mass="46248">MSCRVFTARSSIWCLRCSNQNYSTSSWKPISNTEDHKNVSSSSAAANNLDQRKIVVVDNIQSTSKDVDEGPGQGIRSMREVKPRELPLSPLMDPVFLEARNRYSAPKPKPSKERTDFQKQLAKNPYALALATPVRQCSATLLSLPSFFLQDFSIMAHPTTSDPWHVPRSLSPRLKSPDKDSSHNPSLGATTYVGLRQSLLQSFLKKGTGYTGIYKKFGLMQAKSVARKRVVLRAVWRSDMDTFILELLRRRTAELLDYLCTKGREYIHECESWERVEYSSKVGCVLWMGQKSTLGEEGASEREQEQEQEIPPGEFETRKIGLRGRIVPVFNLWTMMGKQWVEKMREGNEIFGNQILVLRHKNATKVALMKLWQLQGYVATYGGIPDLTKEKLVKVLKRQRLSASRR</sequence>